<accession>A0AAV6PH96</accession>
<reference evidence="2 3" key="1">
    <citation type="journal article" date="2021" name="Sci. Rep.">
        <title>Chromosome anchoring in Senegalese sole (Solea senegalensis) reveals sex-associated markers and genome rearrangements in flatfish.</title>
        <authorList>
            <person name="Guerrero-Cozar I."/>
            <person name="Gomez-Garrido J."/>
            <person name="Berbel C."/>
            <person name="Martinez-Blanch J.F."/>
            <person name="Alioto T."/>
            <person name="Claros M.G."/>
            <person name="Gagnaire P.A."/>
            <person name="Manchado M."/>
        </authorList>
    </citation>
    <scope>NUCLEOTIDE SEQUENCE [LARGE SCALE GENOMIC DNA]</scope>
    <source>
        <strain evidence="2">Sse05_10M</strain>
    </source>
</reference>
<comment type="caution">
    <text evidence="2">The sequence shown here is derived from an EMBL/GenBank/DDBJ whole genome shotgun (WGS) entry which is preliminary data.</text>
</comment>
<protein>
    <submittedName>
        <fullName evidence="2">Uncharacterized protein</fullName>
    </submittedName>
</protein>
<evidence type="ECO:0000313" key="3">
    <source>
        <dbReference type="Proteomes" id="UP000693946"/>
    </source>
</evidence>
<organism evidence="2 3">
    <name type="scientific">Solea senegalensis</name>
    <name type="common">Senegalese sole</name>
    <dbReference type="NCBI Taxonomy" id="28829"/>
    <lineage>
        <taxon>Eukaryota</taxon>
        <taxon>Metazoa</taxon>
        <taxon>Chordata</taxon>
        <taxon>Craniata</taxon>
        <taxon>Vertebrata</taxon>
        <taxon>Euteleostomi</taxon>
        <taxon>Actinopterygii</taxon>
        <taxon>Neopterygii</taxon>
        <taxon>Teleostei</taxon>
        <taxon>Neoteleostei</taxon>
        <taxon>Acanthomorphata</taxon>
        <taxon>Carangaria</taxon>
        <taxon>Pleuronectiformes</taxon>
        <taxon>Pleuronectoidei</taxon>
        <taxon>Soleidae</taxon>
        <taxon>Solea</taxon>
    </lineage>
</organism>
<name>A0AAV6PH96_SOLSE</name>
<feature type="region of interest" description="Disordered" evidence="1">
    <location>
        <begin position="42"/>
        <end position="63"/>
    </location>
</feature>
<proteinExistence type="predicted"/>
<dbReference type="Proteomes" id="UP000693946">
    <property type="component" value="Unassembled WGS sequence"/>
</dbReference>
<dbReference type="AlphaFoldDB" id="A0AAV6PH96"/>
<keyword evidence="3" id="KW-1185">Reference proteome</keyword>
<feature type="region of interest" description="Disordered" evidence="1">
    <location>
        <begin position="88"/>
        <end position="111"/>
    </location>
</feature>
<dbReference type="EMBL" id="JAGKHQ010000724">
    <property type="protein sequence ID" value="KAG7465459.1"/>
    <property type="molecule type" value="Genomic_DNA"/>
</dbReference>
<feature type="compositionally biased region" description="Basic and acidic residues" evidence="1">
    <location>
        <begin position="42"/>
        <end position="60"/>
    </location>
</feature>
<evidence type="ECO:0000256" key="1">
    <source>
        <dbReference type="SAM" id="MobiDB-lite"/>
    </source>
</evidence>
<evidence type="ECO:0000313" key="2">
    <source>
        <dbReference type="EMBL" id="KAG7465459.1"/>
    </source>
</evidence>
<gene>
    <name evidence="2" type="ORF">JOB18_042058</name>
</gene>
<sequence length="111" mass="12602">MTKRLLVTCFPCGMSMVVRKVCSIVELDSNVTTKCNMMKPYKARDPKVGRYPKQSEERASTSRKALGDIKTGYMKILTLNTLSPCHTHLETLRGRGPGPREDVDPERTWRT</sequence>